<dbReference type="EMBL" id="CM010720">
    <property type="protein sequence ID" value="RZC65102.1"/>
    <property type="molecule type" value="Genomic_DNA"/>
</dbReference>
<keyword evidence="2" id="KW-1185">Reference proteome</keyword>
<dbReference type="Proteomes" id="UP000316621">
    <property type="component" value="Chromosome 6"/>
</dbReference>
<sequence>MVTLLYMERTIRLIDNMLHLCITEDTGAMYTKGFSRIAIKQGGSATAHELAELGHTDRDQAVFAASHPTPAVMFPFVAAT</sequence>
<dbReference type="Gramene" id="RZC65102">
    <property type="protein sequence ID" value="RZC65102"/>
    <property type="gene ID" value="C5167_008793"/>
</dbReference>
<reference evidence="1 2" key="1">
    <citation type="journal article" date="2018" name="Science">
        <title>The opium poppy genome and morphinan production.</title>
        <authorList>
            <person name="Guo L."/>
            <person name="Winzer T."/>
            <person name="Yang X."/>
            <person name="Li Y."/>
            <person name="Ning Z."/>
            <person name="He Z."/>
            <person name="Teodor R."/>
            <person name="Lu Y."/>
            <person name="Bowser T.A."/>
            <person name="Graham I.A."/>
            <person name="Ye K."/>
        </authorList>
    </citation>
    <scope>NUCLEOTIDE SEQUENCE [LARGE SCALE GENOMIC DNA]</scope>
    <source>
        <strain evidence="2">cv. HN1</strain>
        <tissue evidence="1">Leaves</tissue>
    </source>
</reference>
<evidence type="ECO:0000313" key="1">
    <source>
        <dbReference type="EMBL" id="RZC65102.1"/>
    </source>
</evidence>
<dbReference type="AlphaFoldDB" id="A0A4Y7JYH3"/>
<proteinExistence type="predicted"/>
<name>A0A4Y7JYH3_PAPSO</name>
<protein>
    <submittedName>
        <fullName evidence="1">Uncharacterized protein</fullName>
    </submittedName>
</protein>
<gene>
    <name evidence="1" type="ORF">C5167_008793</name>
</gene>
<accession>A0A4Y7JYH3</accession>
<evidence type="ECO:0000313" key="2">
    <source>
        <dbReference type="Proteomes" id="UP000316621"/>
    </source>
</evidence>
<organism evidence="1 2">
    <name type="scientific">Papaver somniferum</name>
    <name type="common">Opium poppy</name>
    <dbReference type="NCBI Taxonomy" id="3469"/>
    <lineage>
        <taxon>Eukaryota</taxon>
        <taxon>Viridiplantae</taxon>
        <taxon>Streptophyta</taxon>
        <taxon>Embryophyta</taxon>
        <taxon>Tracheophyta</taxon>
        <taxon>Spermatophyta</taxon>
        <taxon>Magnoliopsida</taxon>
        <taxon>Ranunculales</taxon>
        <taxon>Papaveraceae</taxon>
        <taxon>Papaveroideae</taxon>
        <taxon>Papaver</taxon>
    </lineage>
</organism>